<keyword evidence="2" id="KW-1185">Reference proteome</keyword>
<gene>
    <name evidence="1" type="ORF">AMELA_G00289140</name>
</gene>
<reference evidence="1 2" key="1">
    <citation type="submission" date="2020-02" db="EMBL/GenBank/DDBJ databases">
        <title>A chromosome-scale genome assembly of the black bullhead catfish (Ameiurus melas).</title>
        <authorList>
            <person name="Wen M."/>
            <person name="Zham M."/>
            <person name="Cabau C."/>
            <person name="Klopp C."/>
            <person name="Donnadieu C."/>
            <person name="Roques C."/>
            <person name="Bouchez O."/>
            <person name="Lampietro C."/>
            <person name="Jouanno E."/>
            <person name="Herpin A."/>
            <person name="Louis A."/>
            <person name="Berthelot C."/>
            <person name="Parey E."/>
            <person name="Roest-Crollius H."/>
            <person name="Braasch I."/>
            <person name="Postlethwait J."/>
            <person name="Robinson-Rechavi M."/>
            <person name="Echchiki A."/>
            <person name="Begum T."/>
            <person name="Montfort J."/>
            <person name="Schartl M."/>
            <person name="Bobe J."/>
            <person name="Guiguen Y."/>
        </authorList>
    </citation>
    <scope>NUCLEOTIDE SEQUENCE [LARGE SCALE GENOMIC DNA]</scope>
    <source>
        <strain evidence="1">M_S1</strain>
        <tissue evidence="1">Blood</tissue>
    </source>
</reference>
<name>A0A7J5ZID9_AMEME</name>
<comment type="caution">
    <text evidence="1">The sequence shown here is derived from an EMBL/GenBank/DDBJ whole genome shotgun (WGS) entry which is preliminary data.</text>
</comment>
<dbReference type="AlphaFoldDB" id="A0A7J5ZID9"/>
<dbReference type="EMBL" id="JAAGNN010000030">
    <property type="protein sequence ID" value="KAF4070223.1"/>
    <property type="molecule type" value="Genomic_DNA"/>
</dbReference>
<dbReference type="Proteomes" id="UP000593565">
    <property type="component" value="Unassembled WGS sequence"/>
</dbReference>
<evidence type="ECO:0000313" key="1">
    <source>
        <dbReference type="EMBL" id="KAF4070223.1"/>
    </source>
</evidence>
<proteinExistence type="predicted"/>
<organism evidence="1 2">
    <name type="scientific">Ameiurus melas</name>
    <name type="common">Black bullhead</name>
    <name type="synonym">Silurus melas</name>
    <dbReference type="NCBI Taxonomy" id="219545"/>
    <lineage>
        <taxon>Eukaryota</taxon>
        <taxon>Metazoa</taxon>
        <taxon>Chordata</taxon>
        <taxon>Craniata</taxon>
        <taxon>Vertebrata</taxon>
        <taxon>Euteleostomi</taxon>
        <taxon>Actinopterygii</taxon>
        <taxon>Neopterygii</taxon>
        <taxon>Teleostei</taxon>
        <taxon>Ostariophysi</taxon>
        <taxon>Siluriformes</taxon>
        <taxon>Ictaluridae</taxon>
        <taxon>Ameiurus</taxon>
    </lineage>
</organism>
<protein>
    <submittedName>
        <fullName evidence="1">Uncharacterized protein</fullName>
    </submittedName>
</protein>
<sequence>MLSTRPLSCINKDLTRRRSLICYRLLHTRGNYYEYGDKVGRLLAHQLCSHAASRSISQIMQSSGVLTSDPVEINSTFKSFYSSLYTVGPPDNSGNVDHFFRNIDFPRIHPLLASELDSPITLDEIVRSINSLGVFRTRDVATNTKTSNHNSIAQRWEGPNIV</sequence>
<accession>A0A7J5ZID9</accession>
<evidence type="ECO:0000313" key="2">
    <source>
        <dbReference type="Proteomes" id="UP000593565"/>
    </source>
</evidence>